<dbReference type="Proteomes" id="UP000681967">
    <property type="component" value="Unassembled WGS sequence"/>
</dbReference>
<gene>
    <name evidence="1" type="ORF">BYL167_LOCUS33846</name>
</gene>
<dbReference type="Gene3D" id="3.90.70.10">
    <property type="entry name" value="Cysteine proteinases"/>
    <property type="match status" value="1"/>
</dbReference>
<evidence type="ECO:0000313" key="1">
    <source>
        <dbReference type="EMBL" id="CAF4453120.1"/>
    </source>
</evidence>
<evidence type="ECO:0000313" key="2">
    <source>
        <dbReference type="Proteomes" id="UP000681967"/>
    </source>
</evidence>
<reference evidence="1" key="1">
    <citation type="submission" date="2021-02" db="EMBL/GenBank/DDBJ databases">
        <authorList>
            <person name="Nowell W R."/>
        </authorList>
    </citation>
    <scope>NUCLEOTIDE SEQUENCE</scope>
</reference>
<dbReference type="InterPro" id="IPR038765">
    <property type="entry name" value="Papain-like_cys_pep_sf"/>
</dbReference>
<dbReference type="EMBL" id="CAJOBH010067002">
    <property type="protein sequence ID" value="CAF4453120.1"/>
    <property type="molecule type" value="Genomic_DNA"/>
</dbReference>
<organism evidence="1 2">
    <name type="scientific">Rotaria magnacalcarata</name>
    <dbReference type="NCBI Taxonomy" id="392030"/>
    <lineage>
        <taxon>Eukaryota</taxon>
        <taxon>Metazoa</taxon>
        <taxon>Spiralia</taxon>
        <taxon>Gnathifera</taxon>
        <taxon>Rotifera</taxon>
        <taxon>Eurotatoria</taxon>
        <taxon>Bdelloidea</taxon>
        <taxon>Philodinida</taxon>
        <taxon>Philodinidae</taxon>
        <taxon>Rotaria</taxon>
    </lineage>
</organism>
<proteinExistence type="predicted"/>
<evidence type="ECO:0008006" key="3">
    <source>
        <dbReference type="Google" id="ProtNLM"/>
    </source>
</evidence>
<dbReference type="AlphaFoldDB" id="A0A8S2WP00"/>
<name>A0A8S2WP00_9BILA</name>
<sequence length="288" mass="32721">MLALLNTHANSNLIPLKGVNELVLIIMGLKQELPLSGLSRHLQPRNLPDTVYDASGFVYQADENDDALPSAINSATIVTYVNIPTTICALSSKIGSTSYANAVAAVFHSAMSRVVVRENGVPCYHKIRKKLIKDYGEHEVIIEDVLRKWCPIYRLRYERIEELGARQAIEAERSVLATFSLFEQEWTNFSNFYNSYPTGILERKDLGMHSSLTNEYSHAVVLTKTNTTYLTFMNSWGMSFADNGFFKVRDQSVLNLSFYDVYWTLEDLKDSEIRGFQSMCTEVEREIT</sequence>
<accession>A0A8S2WP00</accession>
<comment type="caution">
    <text evidence="1">The sequence shown here is derived from an EMBL/GenBank/DDBJ whole genome shotgun (WGS) entry which is preliminary data.</text>
</comment>
<dbReference type="SUPFAM" id="SSF54001">
    <property type="entry name" value="Cysteine proteinases"/>
    <property type="match status" value="1"/>
</dbReference>
<protein>
    <recommendedName>
        <fullName evidence="3">Peptidase C1A papain C-terminal domain-containing protein</fullName>
    </recommendedName>
</protein>